<keyword evidence="3" id="KW-1185">Reference proteome</keyword>
<sequence length="576" mass="67781">MSTTVSPETKLLRTLNKIQYCSSNGYSIKRELQQGMNNFYNTLMAFNKIATNKGASTPGIDNKTIDGINLERLERYHREYVNNGYHSKPVKRIFIPKDDKKTRPLGIPTIKDRLMQKCLEQLLTPYFENIFSEWSFGFRTKKSCHDAIKRVKQRFKGIDYLVKIDLKGYFDTINHEILMRTLNQFIKKNKTLVTINKWLKAGFMKDGIKYESLSGSPQGGIISPLLANVYLHYIDLKMERLIKEGKPIWKMNPEYKKAWRKNQHHKFGSDSFINLNLEPRVEYIRYADDFIIGVKGEYNQAERIKDQVTQWLKQDLNLTVSKDKSKIVKANKGTRFLSYMIKVNPTNRTRERKTTRNSLNGQVQIQIPQAKAEEYGYEYNWLKKGKVKHDETLADRDELEIIRTYKTIVIGIIQYFCLANNLGVLTHLNYLAEYSCLKTLARKRKTSIARVRKKLNTGTTWSIPYHKKGKTQVEPWVAYSWDRIKRMRNYKGNPDITINRFIFQSRTNLTDRLKAERCEHCNKTTQLQIHHIGTVRNAHHQSIMNKRTKVLCKDCHRKVTNQQIHDIRKNKNNRNK</sequence>
<dbReference type="PANTHER" id="PTHR34047">
    <property type="entry name" value="NUCLEAR INTRON MATURASE 1, MITOCHONDRIAL-RELATED"/>
    <property type="match status" value="1"/>
</dbReference>
<keyword evidence="2" id="KW-0548">Nucleotidyltransferase</keyword>
<evidence type="ECO:0000313" key="3">
    <source>
        <dbReference type="Proteomes" id="UP001382955"/>
    </source>
</evidence>
<dbReference type="GO" id="GO:0003964">
    <property type="term" value="F:RNA-directed DNA polymerase activity"/>
    <property type="evidence" value="ECO:0007669"/>
    <property type="project" value="UniProtKB-KW"/>
</dbReference>
<dbReference type="EMBL" id="JAOSIK010000016">
    <property type="protein sequence ID" value="MEK0312007.1"/>
    <property type="molecule type" value="Genomic_DNA"/>
</dbReference>
<protein>
    <submittedName>
        <fullName evidence="2">Group II intron reverse transcriptase/maturase</fullName>
        <ecNumber evidence="2">2.7.7.49</ecNumber>
    </submittedName>
</protein>
<dbReference type="InterPro" id="IPR051083">
    <property type="entry name" value="GrpII_Intron_Splice-Mob/Def"/>
</dbReference>
<accession>A0ABU8ZSN9</accession>
<dbReference type="InterPro" id="IPR030931">
    <property type="entry name" value="Group_II_RT_mat"/>
</dbReference>
<dbReference type="SUPFAM" id="SSF56672">
    <property type="entry name" value="DNA/RNA polymerases"/>
    <property type="match status" value="1"/>
</dbReference>
<reference evidence="2 3" key="1">
    <citation type="journal article" date="2023" name="Int. J. Syst. Evol. Microbiol.">
        <title>The observation of taxonomic boundaries for the 16SrII and 16SrXXV phytoplasmas using genome-based delimitation.</title>
        <authorList>
            <person name="Rodrigues Jardim B."/>
            <person name="Tran-Nguyen L.T.T."/>
            <person name="Gambley C."/>
            <person name="Al-Sadi A.M."/>
            <person name="Al-Subhi A.M."/>
            <person name="Foissac X."/>
            <person name="Salar P."/>
            <person name="Cai H."/>
            <person name="Yang J.Y."/>
            <person name="Davis R."/>
            <person name="Jones L."/>
            <person name="Rodoni B."/>
            <person name="Constable F.E."/>
        </authorList>
    </citation>
    <scope>NUCLEOTIDE SEQUENCE [LARGE SCALE GENOMIC DNA]</scope>
    <source>
        <strain evidence="2">BAWM-322</strain>
    </source>
</reference>
<dbReference type="Pfam" id="PF01348">
    <property type="entry name" value="Intron_maturas2"/>
    <property type="match status" value="1"/>
</dbReference>
<evidence type="ECO:0000313" key="2">
    <source>
        <dbReference type="EMBL" id="MEK0312007.1"/>
    </source>
</evidence>
<dbReference type="PROSITE" id="PS50878">
    <property type="entry name" value="RT_POL"/>
    <property type="match status" value="1"/>
</dbReference>
<dbReference type="NCBIfam" id="TIGR04416">
    <property type="entry name" value="group_II_RT_mat"/>
    <property type="match status" value="1"/>
</dbReference>
<dbReference type="EC" id="2.7.7.49" evidence="2"/>
<dbReference type="PANTHER" id="PTHR34047:SF8">
    <property type="entry name" value="PROTEIN YKFC"/>
    <property type="match status" value="1"/>
</dbReference>
<evidence type="ECO:0000259" key="1">
    <source>
        <dbReference type="PROSITE" id="PS50878"/>
    </source>
</evidence>
<dbReference type="InterPro" id="IPR000477">
    <property type="entry name" value="RT_dom"/>
</dbReference>
<dbReference type="InterPro" id="IPR024937">
    <property type="entry name" value="Domain_X"/>
</dbReference>
<dbReference type="InterPro" id="IPR043502">
    <property type="entry name" value="DNA/RNA_pol_sf"/>
</dbReference>
<dbReference type="RefSeq" id="WP_340495421.1">
    <property type="nucleotide sequence ID" value="NZ_JAOSIK010000016.1"/>
</dbReference>
<dbReference type="Proteomes" id="UP001382955">
    <property type="component" value="Unassembled WGS sequence"/>
</dbReference>
<comment type="caution">
    <text evidence="2">The sequence shown here is derived from an EMBL/GenBank/DDBJ whole genome shotgun (WGS) entry which is preliminary data.</text>
</comment>
<feature type="domain" description="Reverse transcriptase" evidence="1">
    <location>
        <begin position="76"/>
        <end position="341"/>
    </location>
</feature>
<keyword evidence="2" id="KW-0808">Transferase</keyword>
<dbReference type="Pfam" id="PF00078">
    <property type="entry name" value="RVT_1"/>
    <property type="match status" value="1"/>
</dbReference>
<dbReference type="CDD" id="cd01651">
    <property type="entry name" value="RT_G2_intron"/>
    <property type="match status" value="1"/>
</dbReference>
<proteinExistence type="predicted"/>
<name>A0ABU8ZSN9_9MOLU</name>
<gene>
    <name evidence="2" type="primary">ltrA</name>
    <name evidence="2" type="ORF">OC725_01840</name>
</gene>
<organism evidence="2 3">
    <name type="scientific">Candidatus Phytoplasma fabacearum</name>
    <dbReference type="NCBI Taxonomy" id="2982628"/>
    <lineage>
        <taxon>Bacteria</taxon>
        <taxon>Bacillati</taxon>
        <taxon>Mycoplasmatota</taxon>
        <taxon>Mollicutes</taxon>
        <taxon>Acholeplasmatales</taxon>
        <taxon>Acholeplasmataceae</taxon>
        <taxon>Candidatus Phytoplasma</taxon>
        <taxon>16SrII (Peanut WB group)</taxon>
    </lineage>
</organism>
<keyword evidence="2" id="KW-0695">RNA-directed DNA polymerase</keyword>